<dbReference type="InterPro" id="IPR011333">
    <property type="entry name" value="SKP1/BTB/POZ_sf"/>
</dbReference>
<feature type="compositionally biased region" description="Basic and acidic residues" evidence="1">
    <location>
        <begin position="7"/>
        <end position="29"/>
    </location>
</feature>
<name>G0UUS8_TRYCI</name>
<evidence type="ECO:0000256" key="1">
    <source>
        <dbReference type="SAM" id="MobiDB-lite"/>
    </source>
</evidence>
<dbReference type="VEuPathDB" id="TriTrypDB:TcIL3000_9_5500"/>
<dbReference type="CDD" id="cd18316">
    <property type="entry name" value="BTB_POZ_KCTD-like"/>
    <property type="match status" value="1"/>
</dbReference>
<dbReference type="EMBL" id="HE575322">
    <property type="protein sequence ID" value="CCC93142.1"/>
    <property type="molecule type" value="Genomic_DNA"/>
</dbReference>
<gene>
    <name evidence="3" type="ORF">TCIL3000_9_5500</name>
</gene>
<dbReference type="GO" id="GO:0051260">
    <property type="term" value="P:protein homooligomerization"/>
    <property type="evidence" value="ECO:0007669"/>
    <property type="project" value="InterPro"/>
</dbReference>
<dbReference type="SUPFAM" id="SSF54695">
    <property type="entry name" value="POZ domain"/>
    <property type="match status" value="1"/>
</dbReference>
<protein>
    <recommendedName>
        <fullName evidence="2">BTB domain-containing protein</fullName>
    </recommendedName>
</protein>
<accession>G0UUS8</accession>
<feature type="region of interest" description="Disordered" evidence="1">
    <location>
        <begin position="406"/>
        <end position="454"/>
    </location>
</feature>
<evidence type="ECO:0000259" key="2">
    <source>
        <dbReference type="SMART" id="SM00225"/>
    </source>
</evidence>
<dbReference type="Pfam" id="PF02214">
    <property type="entry name" value="BTB_2"/>
    <property type="match status" value="1"/>
</dbReference>
<reference evidence="3" key="1">
    <citation type="journal article" date="2012" name="Proc. Natl. Acad. Sci. U.S.A.">
        <title>Antigenic diversity is generated by distinct evolutionary mechanisms in African trypanosome species.</title>
        <authorList>
            <person name="Jackson A.P."/>
            <person name="Berry A."/>
            <person name="Aslett M."/>
            <person name="Allison H.C."/>
            <person name="Burton P."/>
            <person name="Vavrova-Anderson J."/>
            <person name="Brown R."/>
            <person name="Browne H."/>
            <person name="Corton N."/>
            <person name="Hauser H."/>
            <person name="Gamble J."/>
            <person name="Gilderthorp R."/>
            <person name="Marcello L."/>
            <person name="McQuillan J."/>
            <person name="Otto T.D."/>
            <person name="Quail M.A."/>
            <person name="Sanders M.J."/>
            <person name="van Tonder A."/>
            <person name="Ginger M.L."/>
            <person name="Field M.C."/>
            <person name="Barry J.D."/>
            <person name="Hertz-Fowler C."/>
            <person name="Berriman M."/>
        </authorList>
    </citation>
    <scope>NUCLEOTIDE SEQUENCE</scope>
    <source>
        <strain evidence="3">IL3000</strain>
    </source>
</reference>
<dbReference type="AlphaFoldDB" id="G0UUS8"/>
<feature type="region of interest" description="Disordered" evidence="1">
    <location>
        <begin position="1"/>
        <end position="41"/>
    </location>
</feature>
<feature type="compositionally biased region" description="Low complexity" evidence="1">
    <location>
        <begin position="434"/>
        <end position="454"/>
    </location>
</feature>
<feature type="domain" description="BTB" evidence="2">
    <location>
        <begin position="130"/>
        <end position="246"/>
    </location>
</feature>
<evidence type="ECO:0000313" key="3">
    <source>
        <dbReference type="EMBL" id="CCC93142.1"/>
    </source>
</evidence>
<dbReference type="InterPro" id="IPR003131">
    <property type="entry name" value="T1-type_BTB"/>
</dbReference>
<proteinExistence type="predicted"/>
<sequence>MPPRGAVTRERQKRGREDVKGNAGREEQQLCRPDILHGIAPRHVEDIQSDVHTNTEEEKPHHSDETSLAAHFTTTAVPISAAADLQNELRKHIDACQIIERDVSTLLQQREWSTGAMDTLLSQQSISPNDVIRINVGGELFTVPLRLLLGGEDGDNYFDVLFRSGVPGKEDVAVKSCLKPPLLDDTGALFLDRDPGIFRLILNYLRGYKVFSILSEDQLAMLKVDAEYFQIRSLRRELEDKASENSLKFNCGPGVSMERNRFRAIYSVALIGENFLVTGFHRITFQILGSEYVGIGLVSDMCALSDQEFHKTLNCCVYYMTGVFYSNFPHHRKEDRLELLEKDDYVTLTVDMNKRMAEYKLKNSTKLVYLGTARKLRFAVVMKLKSAVRIVPDEEVQRLSLFSHQPSSNAAEGVGDTATDPPLPDDRDALMQFSQASGAGVSGAQGAAPSAQQE</sequence>
<dbReference type="Gene3D" id="3.30.710.10">
    <property type="entry name" value="Potassium Channel Kv1.1, Chain A"/>
    <property type="match status" value="1"/>
</dbReference>
<dbReference type="PANTHER" id="PTHR14499">
    <property type="entry name" value="POTASSIUM CHANNEL TETRAMERIZATION DOMAIN-CONTAINING"/>
    <property type="match status" value="1"/>
</dbReference>
<dbReference type="InterPro" id="IPR000210">
    <property type="entry name" value="BTB/POZ_dom"/>
</dbReference>
<organism evidence="3">
    <name type="scientific">Trypanosoma congolense (strain IL3000)</name>
    <dbReference type="NCBI Taxonomy" id="1068625"/>
    <lineage>
        <taxon>Eukaryota</taxon>
        <taxon>Discoba</taxon>
        <taxon>Euglenozoa</taxon>
        <taxon>Kinetoplastea</taxon>
        <taxon>Metakinetoplastina</taxon>
        <taxon>Trypanosomatida</taxon>
        <taxon>Trypanosomatidae</taxon>
        <taxon>Trypanosoma</taxon>
        <taxon>Nannomonas</taxon>
    </lineage>
</organism>
<dbReference type="SMART" id="SM00225">
    <property type="entry name" value="BTB"/>
    <property type="match status" value="1"/>
</dbReference>
<dbReference type="PANTHER" id="PTHR14499:SF143">
    <property type="entry name" value="BTB DOMAIN-CONTAINING PROTEIN"/>
    <property type="match status" value="1"/>
</dbReference>